<feature type="signal peptide" evidence="13">
    <location>
        <begin position="1"/>
        <end position="21"/>
    </location>
</feature>
<dbReference type="Proteomes" id="UP001341281">
    <property type="component" value="Chromosome 03"/>
</dbReference>
<dbReference type="InterPro" id="IPR040326">
    <property type="entry name" value="HAP2/GCS1"/>
</dbReference>
<evidence type="ECO:0000256" key="7">
    <source>
        <dbReference type="ARBA" id="ARBA00023121"/>
    </source>
</evidence>
<dbReference type="EMBL" id="CP144747">
    <property type="protein sequence ID" value="WVZ65625.1"/>
    <property type="molecule type" value="Genomic_DNA"/>
</dbReference>
<evidence type="ECO:0000256" key="9">
    <source>
        <dbReference type="ARBA" id="ARBA00023157"/>
    </source>
</evidence>
<evidence type="ECO:0000256" key="11">
    <source>
        <dbReference type="SAM" id="MobiDB-lite"/>
    </source>
</evidence>
<accession>A0AAQ3T375</accession>
<proteinExistence type="inferred from homology"/>
<name>A0AAQ3T375_PASNO</name>
<keyword evidence="5 13" id="KW-0732">Signal</keyword>
<evidence type="ECO:0000313" key="16">
    <source>
        <dbReference type="Proteomes" id="UP001341281"/>
    </source>
</evidence>
<keyword evidence="4 12" id="KW-0812">Transmembrane</keyword>
<dbReference type="PANTHER" id="PTHR31764:SF0">
    <property type="entry name" value="GENERATIVE CELL SPECIFIC-1_HAP2 DOMAIN-CONTAINING PROTEIN"/>
    <property type="match status" value="1"/>
</dbReference>
<keyword evidence="16" id="KW-1185">Reference proteome</keyword>
<protein>
    <recommendedName>
        <fullName evidence="14">Generative cell specific-1/HAP2 domain-containing protein</fullName>
    </recommendedName>
</protein>
<evidence type="ECO:0000256" key="3">
    <source>
        <dbReference type="ARBA" id="ARBA00022475"/>
    </source>
</evidence>
<keyword evidence="3" id="KW-1003">Cell membrane</keyword>
<feature type="domain" description="Generative cell specific-1/HAP2" evidence="14">
    <location>
        <begin position="43"/>
        <end position="546"/>
    </location>
</feature>
<feature type="compositionally biased region" description="Basic residues" evidence="11">
    <location>
        <begin position="596"/>
        <end position="611"/>
    </location>
</feature>
<dbReference type="GO" id="GO:0008289">
    <property type="term" value="F:lipid binding"/>
    <property type="evidence" value="ECO:0007669"/>
    <property type="project" value="UniProtKB-KW"/>
</dbReference>
<dbReference type="AlphaFoldDB" id="A0AAQ3T375"/>
<evidence type="ECO:0000256" key="4">
    <source>
        <dbReference type="ARBA" id="ARBA00022692"/>
    </source>
</evidence>
<feature type="compositionally biased region" description="Basic and acidic residues" evidence="11">
    <location>
        <begin position="612"/>
        <end position="627"/>
    </location>
</feature>
<evidence type="ECO:0000256" key="10">
    <source>
        <dbReference type="ARBA" id="ARBA00023279"/>
    </source>
</evidence>
<comment type="subcellular location">
    <subcellularLocation>
        <location evidence="1">Cell membrane</location>
        <topology evidence="1">Single-pass type I membrane protein</topology>
    </subcellularLocation>
</comment>
<dbReference type="GO" id="GO:0005886">
    <property type="term" value="C:plasma membrane"/>
    <property type="evidence" value="ECO:0007669"/>
    <property type="project" value="UniProtKB-SubCell"/>
</dbReference>
<evidence type="ECO:0000256" key="5">
    <source>
        <dbReference type="ARBA" id="ARBA00022729"/>
    </source>
</evidence>
<evidence type="ECO:0000313" key="15">
    <source>
        <dbReference type="EMBL" id="WVZ65625.1"/>
    </source>
</evidence>
<sequence length="677" mass="75062">MPPLLPVVLLSVLLAVSGAGGVEILAKSRVESCVEDSGAVGHLSCHKKLVVDMAVPSGTSGGEASLVVREVEENDTQTGTIRGDPPVITVSKSDEFALYGLTYLTDVAYKPEEQFVKTRKCEPDADADVVQICERLRYENGSIIAYTEPVCCPCGDHSRVSSSCGNFINTIAKGKANTAHCLRFLGDWFHVWEIGTRSLGFSVKVQVNKKGSVSEVVVGPENRTVVSTDNFLRVNLLGEFGGYTDIPSFEDFYLVTPSKGAGTDIGDEYSKWMLLERVLFTIDHLECDKIGVSYKAFQNQPNFCTMPFQSCLSHQLWNFWETDQTRINEKKQPLYVVQGRFQRINQHPNAGGHTFSIGVTEVINTNLKVELSADDIEYLYQRSPGKIVGINVSTFQALSQVGTANVTTKNIGNLEASYSLTFNCSSGISPMEEQSYIMKPDEATIRSFSLHPSLDKAATYQCTAILKASDYSELDKEHCNISVAATVFDNGTQIGSLNDHKRGGIWGFFDTIETLWLNFWDSVIGFLSGKSCRAKCSSLFDFSCQYVCIGWFFKISLLLAALPAGMALLRLLRRGQPRHKKGHHHRHSHRLGDQPHRHHHADHQRRHHVLHRHDGEQHREAAAEDQRHHRHDPALGVQHRESGHKHRRHGKVVAPALRLGLDGPTSRPRGALGAPLG</sequence>
<keyword evidence="9" id="KW-1015">Disulfide bond</keyword>
<dbReference type="Pfam" id="PF10699">
    <property type="entry name" value="HAP2-GCS1"/>
    <property type="match status" value="1"/>
</dbReference>
<dbReference type="InterPro" id="IPR018928">
    <property type="entry name" value="HAP2/GCS1_dom"/>
</dbReference>
<feature type="chain" id="PRO_5042954906" description="Generative cell specific-1/HAP2 domain-containing protein" evidence="13">
    <location>
        <begin position="22"/>
        <end position="677"/>
    </location>
</feature>
<evidence type="ECO:0000256" key="12">
    <source>
        <dbReference type="SAM" id="Phobius"/>
    </source>
</evidence>
<evidence type="ECO:0000256" key="2">
    <source>
        <dbReference type="ARBA" id="ARBA00010929"/>
    </source>
</evidence>
<feature type="transmembrane region" description="Helical" evidence="12">
    <location>
        <begin position="551"/>
        <end position="572"/>
    </location>
</feature>
<evidence type="ECO:0000256" key="8">
    <source>
        <dbReference type="ARBA" id="ARBA00023136"/>
    </source>
</evidence>
<keyword evidence="8 12" id="KW-0472">Membrane</keyword>
<keyword evidence="6 12" id="KW-1133">Transmembrane helix</keyword>
<feature type="region of interest" description="Disordered" evidence="11">
    <location>
        <begin position="576"/>
        <end position="630"/>
    </location>
</feature>
<evidence type="ECO:0000259" key="14">
    <source>
        <dbReference type="Pfam" id="PF10699"/>
    </source>
</evidence>
<evidence type="ECO:0000256" key="1">
    <source>
        <dbReference type="ARBA" id="ARBA00004251"/>
    </source>
</evidence>
<keyword evidence="7" id="KW-0446">Lipid-binding</keyword>
<organism evidence="15 16">
    <name type="scientific">Paspalum notatum var. saurae</name>
    <dbReference type="NCBI Taxonomy" id="547442"/>
    <lineage>
        <taxon>Eukaryota</taxon>
        <taxon>Viridiplantae</taxon>
        <taxon>Streptophyta</taxon>
        <taxon>Embryophyta</taxon>
        <taxon>Tracheophyta</taxon>
        <taxon>Spermatophyta</taxon>
        <taxon>Magnoliopsida</taxon>
        <taxon>Liliopsida</taxon>
        <taxon>Poales</taxon>
        <taxon>Poaceae</taxon>
        <taxon>PACMAD clade</taxon>
        <taxon>Panicoideae</taxon>
        <taxon>Andropogonodae</taxon>
        <taxon>Paspaleae</taxon>
        <taxon>Paspalinae</taxon>
        <taxon>Paspalum</taxon>
    </lineage>
</organism>
<comment type="similarity">
    <text evidence="2">Belongs to the HAP2/GCS1 family.</text>
</comment>
<reference evidence="15 16" key="1">
    <citation type="submission" date="2024-02" db="EMBL/GenBank/DDBJ databases">
        <title>High-quality chromosome-scale genome assembly of Pensacola bahiagrass (Paspalum notatum Flugge var. saurae).</title>
        <authorList>
            <person name="Vega J.M."/>
            <person name="Podio M."/>
            <person name="Orjuela J."/>
            <person name="Siena L.A."/>
            <person name="Pessino S.C."/>
            <person name="Combes M.C."/>
            <person name="Mariac C."/>
            <person name="Albertini E."/>
            <person name="Pupilli F."/>
            <person name="Ortiz J.P.A."/>
            <person name="Leblanc O."/>
        </authorList>
    </citation>
    <scope>NUCLEOTIDE SEQUENCE [LARGE SCALE GENOMIC DNA]</scope>
    <source>
        <strain evidence="15">R1</strain>
        <tissue evidence="15">Leaf</tissue>
    </source>
</reference>
<dbReference type="PANTHER" id="PTHR31764">
    <property type="entry name" value="PROTEIN HAPLESS 2"/>
    <property type="match status" value="1"/>
</dbReference>
<keyword evidence="10" id="KW-0278">Fertilization</keyword>
<evidence type="ECO:0000256" key="13">
    <source>
        <dbReference type="SAM" id="SignalP"/>
    </source>
</evidence>
<gene>
    <name evidence="15" type="ORF">U9M48_014956</name>
</gene>
<feature type="compositionally biased region" description="Basic residues" evidence="11">
    <location>
        <begin position="576"/>
        <end position="589"/>
    </location>
</feature>
<evidence type="ECO:0000256" key="6">
    <source>
        <dbReference type="ARBA" id="ARBA00022989"/>
    </source>
</evidence>